<dbReference type="Proteomes" id="UP000031668">
    <property type="component" value="Unassembled WGS sequence"/>
</dbReference>
<keyword evidence="9" id="KW-1185">Reference proteome</keyword>
<comment type="pathway">
    <text evidence="5">Protein modification; protein ubiquitination.</text>
</comment>
<protein>
    <recommendedName>
        <fullName evidence="5">E3 ubiquitin-protein ligase</fullName>
        <ecNumber evidence="5">2.3.2.27</ecNumber>
    </recommendedName>
</protein>
<dbReference type="GO" id="GO:0016567">
    <property type="term" value="P:protein ubiquitination"/>
    <property type="evidence" value="ECO:0007669"/>
    <property type="project" value="UniProtKB-UniRule"/>
</dbReference>
<dbReference type="InterPro" id="IPR039164">
    <property type="entry name" value="UBR1-like"/>
</dbReference>
<dbReference type="PROSITE" id="PS51157">
    <property type="entry name" value="ZF_UBR"/>
    <property type="match status" value="1"/>
</dbReference>
<comment type="caution">
    <text evidence="8">The sequence shown here is derived from an EMBL/GenBank/DDBJ whole genome shotgun (WGS) entry which is preliminary data.</text>
</comment>
<dbReference type="GO" id="GO:0008270">
    <property type="term" value="F:zinc ion binding"/>
    <property type="evidence" value="ECO:0007669"/>
    <property type="project" value="UniProtKB-UniRule"/>
</dbReference>
<evidence type="ECO:0000256" key="1">
    <source>
        <dbReference type="ARBA" id="ARBA00022723"/>
    </source>
</evidence>
<proteinExistence type="inferred from homology"/>
<feature type="domain" description="UBR-type" evidence="7">
    <location>
        <begin position="68"/>
        <end position="140"/>
    </location>
</feature>
<evidence type="ECO:0000256" key="2">
    <source>
        <dbReference type="ARBA" id="ARBA00022771"/>
    </source>
</evidence>
<dbReference type="GO" id="GO:0000151">
    <property type="term" value="C:ubiquitin ligase complex"/>
    <property type="evidence" value="ECO:0007669"/>
    <property type="project" value="TreeGrafter"/>
</dbReference>
<comment type="similarity">
    <text evidence="5">Belongs to the E3 ubiquitin-protein ligase UBR1-like family.</text>
</comment>
<evidence type="ECO:0000256" key="5">
    <source>
        <dbReference type="RuleBase" id="RU366018"/>
    </source>
</evidence>
<dbReference type="EMBL" id="JWZT01001942">
    <property type="protein sequence ID" value="KII70870.1"/>
    <property type="molecule type" value="Genomic_DNA"/>
</dbReference>
<feature type="region of interest" description="Disordered" evidence="6">
    <location>
        <begin position="1028"/>
        <end position="1050"/>
    </location>
</feature>
<name>A0A0C2N3E2_THEKT</name>
<dbReference type="PANTHER" id="PTHR21497">
    <property type="entry name" value="UBIQUITIN LIGASE E3 ALPHA-RELATED"/>
    <property type="match status" value="1"/>
</dbReference>
<sequence>MEEIRSKINSIIVNALLVTSNDTGKFISQIYSKSRLESLVGTFLEEYIFEGFAHDTKGLYDFYSKSPKVCRKIINSGDEIYQCIECQSNGKCVTCYDCFLHSEHVNHDHKHWISNYTNTTCDCGVVESWKCHATCSKHMNVHETTDVFREAFLLKFRYIIEYLCELLKDIMSEDRSEIDNHMSAMLETYLRDKGPNTVPNIFKNRQLNIRNDSIDANARKSCLIVVFDGRQHLEEFTDWLKATLNMSAQDIQAARSDITEYGYTCVKYLSNLDECEKAKKSIEQYPRILSNHRTIKCSVSQVYRLFLMKLSPILISLMNKICFSNKLLCDILSELAFKKTSLANEYVRNEPVLWKNMREDIVIRIFMVVKYSHSGRIYASSLFLNNIRNLFTNFLLDQIEDTCIFLDVVDQIIYYPSVVSYLVENGFLCQMIDIFSNKLKGLGIQSGADIVKVYIIDNTKLQQLTRVLEMKKWICSCLRVSFVEIDVSAKFKSQLIDVGKTLLKFCIDFDDMEPSHKIGDVKISKEDYNCLVSMYGAIFLICSQLVKWIIYFEDIANDILKHFIEKFALDIQQIFKLNPNDQTTQKIVAYCNFEMGKVSLFNLSHRVFVDILMGCCMKGDLPREIKYKVLGDKNMLMWIARPAITALWSINNFIPITKGKNHINLENHIFVYRRSSLRYLYMQDLNTIQILISHLDPELCLNYMLFNISAPTQKLEDLLKPISSKLCSNELNVVNLRKFIFYVYNALVERHFVGISENPEYQLLERQVIHSIASGHHTIEEIRSNIFVYNETFVAPLSHDSFENILNMIIDKVSLKDYSYAANMRWLKPDYFNTVNVFYFTYFSPDRFAALNKLNEVFKTKKSRFQLPDILELRESFEGMNEFLYSDGLFDLIMCILTDWYTNMDQLRKGAVTNVIMITVILCFMLKISSNQPNHLRHIKTVDFIFGIQKDLGECNVLTLLTFLKKKINKQVYCSVVDHLIELSQIPINYFDDIPDNISDLVNKSQDCSDLAMKNLKNMYKEISKTKEELHEDKKFSSVDEADVTEKENI</sequence>
<comment type="catalytic activity">
    <reaction evidence="5">
        <text>S-ubiquitinyl-[E2 ubiquitin-conjugating enzyme]-L-cysteine + [acceptor protein]-L-lysine = [E2 ubiquitin-conjugating enzyme]-L-cysteine + N(6)-ubiquitinyl-[acceptor protein]-L-lysine.</text>
        <dbReference type="EC" id="2.3.2.27"/>
    </reaction>
</comment>
<evidence type="ECO:0000256" key="6">
    <source>
        <dbReference type="SAM" id="MobiDB-lite"/>
    </source>
</evidence>
<keyword evidence="5" id="KW-0808">Transferase</keyword>
<dbReference type="GO" id="GO:0061630">
    <property type="term" value="F:ubiquitin protein ligase activity"/>
    <property type="evidence" value="ECO:0007669"/>
    <property type="project" value="UniProtKB-UniRule"/>
</dbReference>
<dbReference type="Pfam" id="PF02207">
    <property type="entry name" value="zf-UBR"/>
    <property type="match status" value="1"/>
</dbReference>
<evidence type="ECO:0000256" key="4">
    <source>
        <dbReference type="PROSITE-ProRule" id="PRU00508"/>
    </source>
</evidence>
<keyword evidence="3 5" id="KW-0862">Zinc</keyword>
<evidence type="ECO:0000256" key="3">
    <source>
        <dbReference type="ARBA" id="ARBA00022833"/>
    </source>
</evidence>
<dbReference type="AlphaFoldDB" id="A0A0C2N3E2"/>
<dbReference type="OrthoDB" id="26387at2759"/>
<accession>A0A0C2N3E2</accession>
<dbReference type="GO" id="GO:0005737">
    <property type="term" value="C:cytoplasm"/>
    <property type="evidence" value="ECO:0007669"/>
    <property type="project" value="TreeGrafter"/>
</dbReference>
<organism evidence="8 9">
    <name type="scientific">Thelohanellus kitauei</name>
    <name type="common">Myxosporean</name>
    <dbReference type="NCBI Taxonomy" id="669202"/>
    <lineage>
        <taxon>Eukaryota</taxon>
        <taxon>Metazoa</taxon>
        <taxon>Cnidaria</taxon>
        <taxon>Myxozoa</taxon>
        <taxon>Myxosporea</taxon>
        <taxon>Bivalvulida</taxon>
        <taxon>Platysporina</taxon>
        <taxon>Myxobolidae</taxon>
        <taxon>Thelohanellus</taxon>
    </lineage>
</organism>
<gene>
    <name evidence="8" type="ORF">RF11_13685</name>
</gene>
<evidence type="ECO:0000313" key="9">
    <source>
        <dbReference type="Proteomes" id="UP000031668"/>
    </source>
</evidence>
<dbReference type="EC" id="2.3.2.27" evidence="5"/>
<comment type="function">
    <text evidence="5">Ubiquitin ligase protein which is a component of the N-end rule pathway. Recognizes and binds to proteins bearing specific N-terminal residues that are destabilizing according to the N-end rule, leading to their ubiquitination and subsequent degradation.</text>
</comment>
<dbReference type="PANTHER" id="PTHR21497:SF24">
    <property type="entry name" value="E3 UBIQUITIN-PROTEIN LIGASE UBR1"/>
    <property type="match status" value="1"/>
</dbReference>
<dbReference type="SMART" id="SM00396">
    <property type="entry name" value="ZnF_UBR1"/>
    <property type="match status" value="1"/>
</dbReference>
<keyword evidence="5" id="KW-0833">Ubl conjugation pathway</keyword>
<dbReference type="UniPathway" id="UPA00143"/>
<feature type="zinc finger region" description="UBR-type" evidence="4">
    <location>
        <begin position="68"/>
        <end position="140"/>
    </location>
</feature>
<keyword evidence="1 5" id="KW-0479">Metal-binding</keyword>
<keyword evidence="2 5" id="KW-0863">Zinc-finger</keyword>
<reference evidence="8 9" key="1">
    <citation type="journal article" date="2014" name="Genome Biol. Evol.">
        <title>The genome of the myxosporean Thelohanellus kitauei shows adaptations to nutrient acquisition within its fish host.</title>
        <authorList>
            <person name="Yang Y."/>
            <person name="Xiong J."/>
            <person name="Zhou Z."/>
            <person name="Huo F."/>
            <person name="Miao W."/>
            <person name="Ran C."/>
            <person name="Liu Y."/>
            <person name="Zhang J."/>
            <person name="Feng J."/>
            <person name="Wang M."/>
            <person name="Wang M."/>
            <person name="Wang L."/>
            <person name="Yao B."/>
        </authorList>
    </citation>
    <scope>NUCLEOTIDE SEQUENCE [LARGE SCALE GENOMIC DNA]</scope>
    <source>
        <strain evidence="8">Wuqing</strain>
    </source>
</reference>
<dbReference type="InterPro" id="IPR003126">
    <property type="entry name" value="Znf_UBR"/>
</dbReference>
<dbReference type="Gene3D" id="2.10.110.30">
    <property type="match status" value="1"/>
</dbReference>
<evidence type="ECO:0000313" key="8">
    <source>
        <dbReference type="EMBL" id="KII70870.1"/>
    </source>
</evidence>
<dbReference type="CDD" id="cd19672">
    <property type="entry name" value="UBR-box_UBR1_like"/>
    <property type="match status" value="1"/>
</dbReference>
<evidence type="ECO:0000259" key="7">
    <source>
        <dbReference type="PROSITE" id="PS51157"/>
    </source>
</evidence>
<dbReference type="GO" id="GO:0071596">
    <property type="term" value="P:ubiquitin-dependent protein catabolic process via the N-end rule pathway"/>
    <property type="evidence" value="ECO:0007669"/>
    <property type="project" value="UniProtKB-UniRule"/>
</dbReference>